<evidence type="ECO:0000313" key="1">
    <source>
        <dbReference type="EMBL" id="CAB4256351.1"/>
    </source>
</evidence>
<gene>
    <name evidence="1" type="ORF">KABA2_09S02662</name>
</gene>
<accession>A0A8H2VJ54</accession>
<evidence type="ECO:0000313" key="2">
    <source>
        <dbReference type="Proteomes" id="UP000644660"/>
    </source>
</evidence>
<dbReference type="GeneID" id="64859424"/>
<keyword evidence="2" id="KW-1185">Reference proteome</keyword>
<name>A0A8H2VJ54_9SACH</name>
<comment type="caution">
    <text evidence="1">The sequence shown here is derived from an EMBL/GenBank/DDBJ whole genome shotgun (WGS) entry which is preliminary data.</text>
</comment>
<dbReference type="Proteomes" id="UP000644660">
    <property type="component" value="Unassembled WGS sequence"/>
</dbReference>
<proteinExistence type="predicted"/>
<organism evidence="1 2">
    <name type="scientific">Maudiozyma barnettii</name>
    <dbReference type="NCBI Taxonomy" id="61262"/>
    <lineage>
        <taxon>Eukaryota</taxon>
        <taxon>Fungi</taxon>
        <taxon>Dikarya</taxon>
        <taxon>Ascomycota</taxon>
        <taxon>Saccharomycotina</taxon>
        <taxon>Saccharomycetes</taxon>
        <taxon>Saccharomycetales</taxon>
        <taxon>Saccharomycetaceae</taxon>
        <taxon>Maudiozyma</taxon>
    </lineage>
</organism>
<dbReference type="RefSeq" id="XP_041408195.1">
    <property type="nucleotide sequence ID" value="XM_041552261.1"/>
</dbReference>
<protein>
    <submittedName>
        <fullName evidence="1">Similar to Saccharomyces cerevisiae YML011C RAD33 Protein involved in nucleotide excision repair</fullName>
    </submittedName>
</protein>
<reference evidence="1 2" key="1">
    <citation type="submission" date="2020-05" db="EMBL/GenBank/DDBJ databases">
        <authorList>
            <person name="Casaregola S."/>
            <person name="Devillers H."/>
            <person name="Grondin C."/>
        </authorList>
    </citation>
    <scope>NUCLEOTIDE SEQUENCE [LARGE SCALE GENOMIC DNA]</scope>
    <source>
        <strain evidence="1 2">CLIB 1767</strain>
    </source>
</reference>
<dbReference type="EMBL" id="CAEFZW010000009">
    <property type="protein sequence ID" value="CAB4256351.1"/>
    <property type="molecule type" value="Genomic_DNA"/>
</dbReference>
<dbReference type="AlphaFoldDB" id="A0A8H2VJ54"/>
<sequence>MSDKLTYERVSRFANVKVPQDIEDEMLNVYATYSIEHDMNIDDLEPYFKDLELPKDLYKLIRKEDLVIEGTNIIDFQLLIRSTYHILIYIDNEDVIKNLWTTMVKNCGRDVQFPNIKLTDHVLSVKDLQKISNVIGITDQSGLIQMMSCATEGNRLFITYLDFASVLGRLGLLRYRKA</sequence>